<keyword evidence="3" id="KW-1185">Reference proteome</keyword>
<dbReference type="Proteomes" id="UP000315369">
    <property type="component" value="Unassembled WGS sequence"/>
</dbReference>
<feature type="region of interest" description="Disordered" evidence="1">
    <location>
        <begin position="26"/>
        <end position="52"/>
    </location>
</feature>
<dbReference type="RefSeq" id="WP_141647901.1">
    <property type="nucleotide sequence ID" value="NZ_VIFM01000264.1"/>
</dbReference>
<name>A0A540WPF8_9BACT</name>
<feature type="region of interest" description="Disordered" evidence="1">
    <location>
        <begin position="68"/>
        <end position="90"/>
    </location>
</feature>
<evidence type="ECO:0000313" key="3">
    <source>
        <dbReference type="Proteomes" id="UP000315369"/>
    </source>
</evidence>
<organism evidence="2 3">
    <name type="scientific">Myxococcus llanfairpwllgwyngyllgogerychwyrndrobwllllantysiliogogogochensis</name>
    <dbReference type="NCBI Taxonomy" id="2590453"/>
    <lineage>
        <taxon>Bacteria</taxon>
        <taxon>Pseudomonadati</taxon>
        <taxon>Myxococcota</taxon>
        <taxon>Myxococcia</taxon>
        <taxon>Myxococcales</taxon>
        <taxon>Cystobacterineae</taxon>
        <taxon>Myxococcaceae</taxon>
        <taxon>Myxococcus</taxon>
    </lineage>
</organism>
<evidence type="ECO:0000256" key="1">
    <source>
        <dbReference type="SAM" id="MobiDB-lite"/>
    </source>
</evidence>
<comment type="caution">
    <text evidence="2">The sequence shown here is derived from an EMBL/GenBank/DDBJ whole genome shotgun (WGS) entry which is preliminary data.</text>
</comment>
<reference evidence="2 3" key="1">
    <citation type="submission" date="2019-06" db="EMBL/GenBank/DDBJ databases">
        <authorList>
            <person name="Livingstone P."/>
            <person name="Whitworth D."/>
        </authorList>
    </citation>
    <scope>NUCLEOTIDE SEQUENCE [LARGE SCALE GENOMIC DNA]</scope>
    <source>
        <strain evidence="2 3">AM401</strain>
    </source>
</reference>
<accession>A0A540WPF8</accession>
<evidence type="ECO:0000313" key="2">
    <source>
        <dbReference type="EMBL" id="TQF10314.1"/>
    </source>
</evidence>
<dbReference type="AlphaFoldDB" id="A0A540WPF8"/>
<feature type="compositionally biased region" description="Basic residues" evidence="1">
    <location>
        <begin position="80"/>
        <end position="90"/>
    </location>
</feature>
<proteinExistence type="predicted"/>
<protein>
    <submittedName>
        <fullName evidence="2">Uncharacterized protein</fullName>
    </submittedName>
</protein>
<dbReference type="EMBL" id="VIFM01000264">
    <property type="protein sequence ID" value="TQF10314.1"/>
    <property type="molecule type" value="Genomic_DNA"/>
</dbReference>
<sequence length="90" mass="9803">MPTLQRDGGFVVAVQWTVPLMATRARRSRRGGEVRPLWRGPREVSTPPEAGGAPPLLCPFWFNLGPQVAANDSEPPASTKARRSKKPTPS</sequence>
<gene>
    <name evidence="2" type="ORF">FJV41_40115</name>
</gene>